<protein>
    <submittedName>
        <fullName evidence="1">Uncharacterized protein</fullName>
    </submittedName>
</protein>
<proteinExistence type="predicted"/>
<evidence type="ECO:0000313" key="1">
    <source>
        <dbReference type="EMBL" id="AOO93419.1"/>
    </source>
</evidence>
<organism evidence="1">
    <name type="scientific">Rhizobium leguminosarum bv. trifolii</name>
    <dbReference type="NCBI Taxonomy" id="386"/>
    <lineage>
        <taxon>Bacteria</taxon>
        <taxon>Pseudomonadati</taxon>
        <taxon>Pseudomonadota</taxon>
        <taxon>Alphaproteobacteria</taxon>
        <taxon>Hyphomicrobiales</taxon>
        <taxon>Rhizobiaceae</taxon>
        <taxon>Rhizobium/Agrobacterium group</taxon>
        <taxon>Rhizobium</taxon>
    </lineage>
</organism>
<dbReference type="RefSeq" id="WP_018449500.1">
    <property type="nucleotide sequence ID" value="NZ_MAMO01000166.1"/>
</dbReference>
<name>A0A1B8R4P6_RHILT</name>
<sequence>MPRNPSTGVYSKPAGTTPSVGQVIDPVPWNALTTDLGNEITNSLPRDGSAPMVAPIKAASGTVSAPGVGFASNPQTGLYLKGGGLLGFTQNGVDASFDPALVYTERTDNYTALASDKGAYVRFTAAGKTLTFDDSADLGKDWHITVLADGVSVNVAPSGSDTINGATTFTVPDGYAVKFVCSGTAFYCEELNARFDFFLDCIPAWVNNTTISFSAGVGFFGGKQHLLPACTKLLNAAFAAGNNAGMLDTGAVQASKTYFLFAIRNTTTAVCDYLCSLSPTAPTVPAGWELLPGSRVGIILTNGSSQIRAFAQSGNSVTMTATQAFATTASSSFALFTLPNCPVGLSVDAFLDLEGSGQQNSDSISYWAAAHDSDAIIVRNRVWGPSGVNSNGTMASTGRVRTNTAAQVYRSVAVVGTTTVLGYMRGWYDWQCKRLWG</sequence>
<dbReference type="AlphaFoldDB" id="A0A1B8R4P6"/>
<reference evidence="1" key="2">
    <citation type="journal article" date="2016" name="Front. Microbiol.">
        <title>The Regulatory Protein RosR Affects Rhizobium leguminosarum bv. trifolii Protein Profiles, Cell Surface Properties, and Symbiosis with Clover.</title>
        <authorList>
            <person name="Rachwal K."/>
            <person name="Boguszewska A."/>
            <person name="Kopcinska J."/>
            <person name="Karas M."/>
            <person name="Tchorzewski M."/>
            <person name="Janczarek M."/>
        </authorList>
    </citation>
    <scope>NUCLEOTIDE SEQUENCE</scope>
    <source>
        <strain evidence="1">Rt24.2</strain>
    </source>
</reference>
<accession>A0A1B8R4P6</accession>
<dbReference type="EMBL" id="KX491055">
    <property type="protein sequence ID" value="AOO93419.1"/>
    <property type="molecule type" value="Genomic_DNA"/>
</dbReference>
<reference evidence="1" key="1">
    <citation type="journal article" date="2015" name="BMC Genomics">
        <title>Transcriptome profiling of a Rhizobium leguminosarum bv. trifolii rosR mutant reveals the role of the transcriptional regulator RosR in motility, synthesis of cell-surface components, and other cellular processes.</title>
        <authorList>
            <person name="Rachwal K."/>
            <person name="Matczynska E."/>
            <person name="Janczarek M."/>
        </authorList>
    </citation>
    <scope>NUCLEOTIDE SEQUENCE</scope>
    <source>
        <strain evidence="1">Rt24.2</strain>
    </source>
</reference>